<protein>
    <submittedName>
        <fullName evidence="2">Uncharacterized protein</fullName>
    </submittedName>
</protein>
<feature type="region of interest" description="Disordered" evidence="1">
    <location>
        <begin position="28"/>
        <end position="65"/>
    </location>
</feature>
<dbReference type="Proteomes" id="UP000838878">
    <property type="component" value="Chromosome 4"/>
</dbReference>
<feature type="non-terminal residue" evidence="2">
    <location>
        <position position="82"/>
    </location>
</feature>
<accession>A0A8J9YAT5</accession>
<evidence type="ECO:0000313" key="3">
    <source>
        <dbReference type="Proteomes" id="UP000838878"/>
    </source>
</evidence>
<keyword evidence="3" id="KW-1185">Reference proteome</keyword>
<reference evidence="2" key="1">
    <citation type="submission" date="2021-12" db="EMBL/GenBank/DDBJ databases">
        <authorList>
            <person name="Martin H S."/>
        </authorList>
    </citation>
    <scope>NUCLEOTIDE SEQUENCE</scope>
</reference>
<sequence length="82" mass="8980">MYKGSSSSDNDISSIGDYVNENHILETKDTASCGTDKEVGDAKVTPDLNNEVSDDEFFDVDPPDVHEPVDEIKFEVVQSKIG</sequence>
<feature type="compositionally biased region" description="Acidic residues" evidence="1">
    <location>
        <begin position="52"/>
        <end position="62"/>
    </location>
</feature>
<dbReference type="AlphaFoldDB" id="A0A8J9YAT5"/>
<proteinExistence type="predicted"/>
<dbReference type="EMBL" id="OV170224">
    <property type="protein sequence ID" value="CAH0723854.1"/>
    <property type="molecule type" value="Genomic_DNA"/>
</dbReference>
<feature type="compositionally biased region" description="Basic and acidic residues" evidence="1">
    <location>
        <begin position="28"/>
        <end position="41"/>
    </location>
</feature>
<organism evidence="2 3">
    <name type="scientific">Brenthis ino</name>
    <name type="common">lesser marbled fritillary</name>
    <dbReference type="NCBI Taxonomy" id="405034"/>
    <lineage>
        <taxon>Eukaryota</taxon>
        <taxon>Metazoa</taxon>
        <taxon>Ecdysozoa</taxon>
        <taxon>Arthropoda</taxon>
        <taxon>Hexapoda</taxon>
        <taxon>Insecta</taxon>
        <taxon>Pterygota</taxon>
        <taxon>Neoptera</taxon>
        <taxon>Endopterygota</taxon>
        <taxon>Lepidoptera</taxon>
        <taxon>Glossata</taxon>
        <taxon>Ditrysia</taxon>
        <taxon>Papilionoidea</taxon>
        <taxon>Nymphalidae</taxon>
        <taxon>Heliconiinae</taxon>
        <taxon>Argynnini</taxon>
        <taxon>Brenthis</taxon>
    </lineage>
</organism>
<gene>
    <name evidence="2" type="ORF">BINO364_LOCUS9628</name>
</gene>
<name>A0A8J9YAT5_9NEOP</name>
<evidence type="ECO:0000256" key="1">
    <source>
        <dbReference type="SAM" id="MobiDB-lite"/>
    </source>
</evidence>
<evidence type="ECO:0000313" key="2">
    <source>
        <dbReference type="EMBL" id="CAH0723854.1"/>
    </source>
</evidence>